<dbReference type="AlphaFoldDB" id="A0A2Z6NAV5"/>
<dbReference type="FunFam" id="1.25.70.10:FF:000001">
    <property type="entry name" value="Mitochondrial transcription termination factor-like"/>
    <property type="match status" value="1"/>
</dbReference>
<reference evidence="5" key="1">
    <citation type="journal article" date="2017" name="Front. Plant Sci.">
        <title>Climate Clever Clovers: New Paradigm to Reduce the Environmental Footprint of Ruminants by Breeding Low Methanogenic Forages Utilizing Haplotype Variation.</title>
        <authorList>
            <person name="Kaur P."/>
            <person name="Appels R."/>
            <person name="Bayer P.E."/>
            <person name="Keeble-Gagnere G."/>
            <person name="Wang J."/>
            <person name="Hirakawa H."/>
            <person name="Shirasawa K."/>
            <person name="Vercoe P."/>
            <person name="Stefanova K."/>
            <person name="Durmic Z."/>
            <person name="Nichols P."/>
            <person name="Revell C."/>
            <person name="Isobe S.N."/>
            <person name="Edwards D."/>
            <person name="Erskine W."/>
        </authorList>
    </citation>
    <scope>NUCLEOTIDE SEQUENCE [LARGE SCALE GENOMIC DNA]</scope>
    <source>
        <strain evidence="5">cv. Daliak</strain>
    </source>
</reference>
<keyword evidence="3" id="KW-0809">Transit peptide</keyword>
<dbReference type="EMBL" id="DF973885">
    <property type="protein sequence ID" value="GAU41848.1"/>
    <property type="molecule type" value="Genomic_DNA"/>
</dbReference>
<keyword evidence="2" id="KW-0805">Transcription regulation</keyword>
<dbReference type="InterPro" id="IPR038538">
    <property type="entry name" value="MTERF_sf"/>
</dbReference>
<dbReference type="Proteomes" id="UP000242715">
    <property type="component" value="Unassembled WGS sequence"/>
</dbReference>
<keyword evidence="5" id="KW-1185">Reference proteome</keyword>
<comment type="similarity">
    <text evidence="1">Belongs to the mTERF family.</text>
</comment>
<dbReference type="GO" id="GO:0006353">
    <property type="term" value="P:DNA-templated transcription termination"/>
    <property type="evidence" value="ECO:0007669"/>
    <property type="project" value="UniProtKB-KW"/>
</dbReference>
<dbReference type="InterPro" id="IPR003690">
    <property type="entry name" value="MTERF"/>
</dbReference>
<evidence type="ECO:0000313" key="5">
    <source>
        <dbReference type="Proteomes" id="UP000242715"/>
    </source>
</evidence>
<proteinExistence type="inferred from homology"/>
<dbReference type="Gene3D" id="1.25.70.10">
    <property type="entry name" value="Transcription termination factor 3, mitochondrial"/>
    <property type="match status" value="2"/>
</dbReference>
<gene>
    <name evidence="4" type="ORF">TSUD_365950</name>
</gene>
<keyword evidence="2" id="KW-0804">Transcription</keyword>
<dbReference type="Pfam" id="PF02536">
    <property type="entry name" value="mTERF"/>
    <property type="match status" value="2"/>
</dbReference>
<organism evidence="4 5">
    <name type="scientific">Trifolium subterraneum</name>
    <name type="common">Subterranean clover</name>
    <dbReference type="NCBI Taxonomy" id="3900"/>
    <lineage>
        <taxon>Eukaryota</taxon>
        <taxon>Viridiplantae</taxon>
        <taxon>Streptophyta</taxon>
        <taxon>Embryophyta</taxon>
        <taxon>Tracheophyta</taxon>
        <taxon>Spermatophyta</taxon>
        <taxon>Magnoliopsida</taxon>
        <taxon>eudicotyledons</taxon>
        <taxon>Gunneridae</taxon>
        <taxon>Pentapetalae</taxon>
        <taxon>rosids</taxon>
        <taxon>fabids</taxon>
        <taxon>Fabales</taxon>
        <taxon>Fabaceae</taxon>
        <taxon>Papilionoideae</taxon>
        <taxon>50 kb inversion clade</taxon>
        <taxon>NPAAA clade</taxon>
        <taxon>Hologalegina</taxon>
        <taxon>IRL clade</taxon>
        <taxon>Trifolieae</taxon>
        <taxon>Trifolium</taxon>
    </lineage>
</organism>
<name>A0A2Z6NAV5_TRISU</name>
<dbReference type="SMART" id="SM00733">
    <property type="entry name" value="Mterf"/>
    <property type="match status" value="4"/>
</dbReference>
<evidence type="ECO:0000256" key="1">
    <source>
        <dbReference type="ARBA" id="ARBA00007692"/>
    </source>
</evidence>
<protein>
    <submittedName>
        <fullName evidence="4">Uncharacterized protein</fullName>
    </submittedName>
</protein>
<evidence type="ECO:0000256" key="3">
    <source>
        <dbReference type="ARBA" id="ARBA00022946"/>
    </source>
</evidence>
<sequence length="383" mass="44610">MFNTPTPYLYLKNHLTFPLIIHHSPSPSCSLHFSTNNTSDSTTSFAVSYLINNFNFTPQYASKLCSTYEIRFQTSEKPDLVLNFFRNNGFSETQLCSIISKAPRLLTCDPFIRVVPKFEFFLSKGASKSDIVSMVSKYPRLLYSSLENHIVPTYELLYRFLQSHTIACAIYYPKILIDYRVPRNIRLLIEIGVPNPNIATLLQKQCRAFIIPNMPMLIEELKNLGFNPSEKTFARALEAKLSVNNTLWKKKVDAFKKWGWSDEDIVEGFRKHPHYMLTSIKKINLVMNFWVNQLGWDALAIAKIPRVIEYSLERRIIPRAEVVQFLLKKGLRKKNASLTLPFVLPEKLFLDKYIKRYKEESSYLLKLYEEKRTLSLKDKTDMS</sequence>
<dbReference type="PANTHER" id="PTHR13068">
    <property type="entry name" value="CGI-12 PROTEIN-RELATED"/>
    <property type="match status" value="1"/>
</dbReference>
<accession>A0A2Z6NAV5</accession>
<dbReference type="GO" id="GO:0003676">
    <property type="term" value="F:nucleic acid binding"/>
    <property type="evidence" value="ECO:0007669"/>
    <property type="project" value="InterPro"/>
</dbReference>
<keyword evidence="2" id="KW-0806">Transcription termination</keyword>
<dbReference type="OrthoDB" id="637682at2759"/>
<evidence type="ECO:0000256" key="2">
    <source>
        <dbReference type="ARBA" id="ARBA00022472"/>
    </source>
</evidence>
<dbReference type="PANTHER" id="PTHR13068:SF91">
    <property type="entry name" value="TRANSCRIPTION TERMINATION FACTOR FAMILY PROTEIN"/>
    <property type="match status" value="1"/>
</dbReference>
<evidence type="ECO:0000313" key="4">
    <source>
        <dbReference type="EMBL" id="GAU41848.1"/>
    </source>
</evidence>